<reference evidence="2 3" key="1">
    <citation type="submission" date="2014-04" db="EMBL/GenBank/DDBJ databases">
        <title>Draft Genome Sequence of Synergistes jonesii.</title>
        <authorList>
            <person name="Coil D.A."/>
            <person name="Eisen J.A."/>
            <person name="Holland-Moritz H.E."/>
        </authorList>
    </citation>
    <scope>NUCLEOTIDE SEQUENCE [LARGE SCALE GENOMIC DNA]</scope>
    <source>
        <strain evidence="2 3">78-1</strain>
    </source>
</reference>
<organism evidence="2 3">
    <name type="scientific">Synergistes jonesii</name>
    <dbReference type="NCBI Taxonomy" id="2754"/>
    <lineage>
        <taxon>Bacteria</taxon>
        <taxon>Thermotogati</taxon>
        <taxon>Synergistota</taxon>
        <taxon>Synergistia</taxon>
        <taxon>Synergistales</taxon>
        <taxon>Synergistaceae</taxon>
        <taxon>Synergistes</taxon>
    </lineage>
</organism>
<protein>
    <submittedName>
        <fullName evidence="2">Uncharacterized protein</fullName>
    </submittedName>
</protein>
<dbReference type="Proteomes" id="UP000027665">
    <property type="component" value="Unassembled WGS sequence"/>
</dbReference>
<dbReference type="RefSeq" id="WP_037974085.1">
    <property type="nucleotide sequence ID" value="NZ_JMKI01000002.1"/>
</dbReference>
<feature type="transmembrane region" description="Helical" evidence="1">
    <location>
        <begin position="14"/>
        <end position="32"/>
    </location>
</feature>
<dbReference type="GeneID" id="90982478"/>
<sequence>MFFSISTGFFAWNLLKWLVLFLVAAAALSFAVRRALKHGVDFRGGAAAESIGAFSRPGVRSFLENCIEPWLALPFSPLLGIGALFLLFVIAVFLG</sequence>
<keyword evidence="1" id="KW-0812">Transmembrane</keyword>
<evidence type="ECO:0000313" key="3">
    <source>
        <dbReference type="Proteomes" id="UP000027665"/>
    </source>
</evidence>
<dbReference type="EMBL" id="JMKI01000002">
    <property type="protein sequence ID" value="KEJ93591.1"/>
    <property type="molecule type" value="Genomic_DNA"/>
</dbReference>
<keyword evidence="1" id="KW-0472">Membrane</keyword>
<feature type="transmembrane region" description="Helical" evidence="1">
    <location>
        <begin position="70"/>
        <end position="94"/>
    </location>
</feature>
<keyword evidence="3" id="KW-1185">Reference proteome</keyword>
<evidence type="ECO:0000256" key="1">
    <source>
        <dbReference type="SAM" id="Phobius"/>
    </source>
</evidence>
<accession>A0A073IVX5</accession>
<proteinExistence type="predicted"/>
<gene>
    <name evidence="2" type="ORF">EH55_02125</name>
</gene>
<dbReference type="STRING" id="2754.EH55_02125"/>
<dbReference type="AlphaFoldDB" id="A0A073IVX5"/>
<comment type="caution">
    <text evidence="2">The sequence shown here is derived from an EMBL/GenBank/DDBJ whole genome shotgun (WGS) entry which is preliminary data.</text>
</comment>
<name>A0A073IVX5_9BACT</name>
<evidence type="ECO:0000313" key="2">
    <source>
        <dbReference type="EMBL" id="KEJ93591.1"/>
    </source>
</evidence>
<keyword evidence="1" id="KW-1133">Transmembrane helix</keyword>